<organism evidence="8 9">
    <name type="scientific">Paramagnetospirillum kuznetsovii</name>
    <dbReference type="NCBI Taxonomy" id="2053833"/>
    <lineage>
        <taxon>Bacteria</taxon>
        <taxon>Pseudomonadati</taxon>
        <taxon>Pseudomonadota</taxon>
        <taxon>Alphaproteobacteria</taxon>
        <taxon>Rhodospirillales</taxon>
        <taxon>Magnetospirillaceae</taxon>
        <taxon>Paramagnetospirillum</taxon>
    </lineage>
</organism>
<dbReference type="SUPFAM" id="SSF103473">
    <property type="entry name" value="MFS general substrate transporter"/>
    <property type="match status" value="1"/>
</dbReference>
<keyword evidence="9" id="KW-1185">Reference proteome</keyword>
<gene>
    <name evidence="8" type="ORF">CU669_06985</name>
</gene>
<dbReference type="RefSeq" id="WP_112143124.1">
    <property type="nucleotide sequence ID" value="NZ_PGTO01000004.1"/>
</dbReference>
<feature type="transmembrane region" description="Helical" evidence="6">
    <location>
        <begin position="302"/>
        <end position="324"/>
    </location>
</feature>
<evidence type="ECO:0000256" key="3">
    <source>
        <dbReference type="ARBA" id="ARBA00022692"/>
    </source>
</evidence>
<accession>A0A364NZE0</accession>
<evidence type="ECO:0000256" key="5">
    <source>
        <dbReference type="ARBA" id="ARBA00023136"/>
    </source>
</evidence>
<keyword evidence="5 6" id="KW-0472">Membrane</keyword>
<evidence type="ECO:0000259" key="7">
    <source>
        <dbReference type="PROSITE" id="PS50850"/>
    </source>
</evidence>
<evidence type="ECO:0000313" key="9">
    <source>
        <dbReference type="Proteomes" id="UP000251075"/>
    </source>
</evidence>
<feature type="transmembrane region" description="Helical" evidence="6">
    <location>
        <begin position="7"/>
        <end position="26"/>
    </location>
</feature>
<feature type="domain" description="Major facilitator superfamily (MFS) profile" evidence="7">
    <location>
        <begin position="10"/>
        <end position="393"/>
    </location>
</feature>
<dbReference type="PANTHER" id="PTHR43124:SF3">
    <property type="entry name" value="CHLORAMPHENICOL EFFLUX PUMP RV0191"/>
    <property type="match status" value="1"/>
</dbReference>
<dbReference type="PROSITE" id="PS50850">
    <property type="entry name" value="MFS"/>
    <property type="match status" value="1"/>
</dbReference>
<dbReference type="InterPro" id="IPR020846">
    <property type="entry name" value="MFS_dom"/>
</dbReference>
<feature type="transmembrane region" description="Helical" evidence="6">
    <location>
        <begin position="336"/>
        <end position="356"/>
    </location>
</feature>
<dbReference type="Proteomes" id="UP000251075">
    <property type="component" value="Unassembled WGS sequence"/>
</dbReference>
<dbReference type="GO" id="GO:0022857">
    <property type="term" value="F:transmembrane transporter activity"/>
    <property type="evidence" value="ECO:0007669"/>
    <property type="project" value="InterPro"/>
</dbReference>
<evidence type="ECO:0000256" key="2">
    <source>
        <dbReference type="ARBA" id="ARBA00022475"/>
    </source>
</evidence>
<comment type="subcellular location">
    <subcellularLocation>
        <location evidence="1">Cell membrane</location>
        <topology evidence="1">Multi-pass membrane protein</topology>
    </subcellularLocation>
</comment>
<sequence length="393" mass="39987">MSPDRTQWPAVLMAVGAGVFAAFQVGKAPVALPFIRAEMGLDLPTAAWVLSIFALMGASVGSAMGTLVTRIGSRRLLPMGLGVLAVASLAGGLAPSFSLLLISRVAEGIGFMLVTISAPALITLLTLPAQRQMAFGLWGAFMPFGMAVSMAAAPGLPWLGWRGLWLAMAALLAAYALWVHRSMPRPQRPPQSPGSHLLADIGATVKAPGPLLLALAFIPYSATYAALTGFLPTLLMERMGVSAGEAGLMAALAAAANIIGNLASGPLLRTGVSRRRAMAGAFLVMLLGCAGIFQSWMPPLAAYGLCLLVTGTAGLLPSCILGAASVYAPSINLVPVALGLFMQGSNLGQLLGPVVVGAAVAAWGWGAASAILVPAGLAGMGLALSLRRAGKET</sequence>
<dbReference type="Pfam" id="PF07690">
    <property type="entry name" value="MFS_1"/>
    <property type="match status" value="1"/>
</dbReference>
<keyword evidence="3 6" id="KW-0812">Transmembrane</keyword>
<dbReference type="InterPro" id="IPR036259">
    <property type="entry name" value="MFS_trans_sf"/>
</dbReference>
<feature type="transmembrane region" description="Helical" evidence="6">
    <location>
        <begin position="277"/>
        <end position="296"/>
    </location>
</feature>
<evidence type="ECO:0000256" key="4">
    <source>
        <dbReference type="ARBA" id="ARBA00022989"/>
    </source>
</evidence>
<evidence type="ECO:0000313" key="8">
    <source>
        <dbReference type="EMBL" id="RAU22444.1"/>
    </source>
</evidence>
<feature type="transmembrane region" description="Helical" evidence="6">
    <location>
        <begin position="134"/>
        <end position="153"/>
    </location>
</feature>
<dbReference type="GO" id="GO:0005886">
    <property type="term" value="C:plasma membrane"/>
    <property type="evidence" value="ECO:0007669"/>
    <property type="project" value="UniProtKB-SubCell"/>
</dbReference>
<proteinExistence type="predicted"/>
<feature type="transmembrane region" description="Helical" evidence="6">
    <location>
        <begin position="362"/>
        <end position="386"/>
    </location>
</feature>
<comment type="caution">
    <text evidence="8">The sequence shown here is derived from an EMBL/GenBank/DDBJ whole genome shotgun (WGS) entry which is preliminary data.</text>
</comment>
<feature type="transmembrane region" description="Helical" evidence="6">
    <location>
        <begin position="108"/>
        <end position="127"/>
    </location>
</feature>
<keyword evidence="4 6" id="KW-1133">Transmembrane helix</keyword>
<reference evidence="8 9" key="1">
    <citation type="submission" date="2017-11" db="EMBL/GenBank/DDBJ databases">
        <title>Draft genome sequence of magnetotactic bacterium Magnetospirillum kuznetsovii LBB-42.</title>
        <authorList>
            <person name="Grouzdev D.S."/>
            <person name="Rysina M.S."/>
            <person name="Baslerov R.V."/>
            <person name="Koziaeva V."/>
        </authorList>
    </citation>
    <scope>NUCLEOTIDE SEQUENCE [LARGE SCALE GENOMIC DNA]</scope>
    <source>
        <strain evidence="8 9">LBB-42</strain>
    </source>
</reference>
<evidence type="ECO:0000256" key="6">
    <source>
        <dbReference type="SAM" id="Phobius"/>
    </source>
</evidence>
<feature type="transmembrane region" description="Helical" evidence="6">
    <location>
        <begin position="246"/>
        <end position="265"/>
    </location>
</feature>
<feature type="transmembrane region" description="Helical" evidence="6">
    <location>
        <begin position="81"/>
        <end position="102"/>
    </location>
</feature>
<dbReference type="InterPro" id="IPR050189">
    <property type="entry name" value="MFS_Efflux_Transporters"/>
</dbReference>
<name>A0A364NZE0_9PROT</name>
<dbReference type="Gene3D" id="1.20.1250.20">
    <property type="entry name" value="MFS general substrate transporter like domains"/>
    <property type="match status" value="2"/>
</dbReference>
<dbReference type="CDD" id="cd06174">
    <property type="entry name" value="MFS"/>
    <property type="match status" value="1"/>
</dbReference>
<evidence type="ECO:0000256" key="1">
    <source>
        <dbReference type="ARBA" id="ARBA00004651"/>
    </source>
</evidence>
<protein>
    <submittedName>
        <fullName evidence="8">MFS transporter</fullName>
    </submittedName>
</protein>
<feature type="transmembrane region" description="Helical" evidence="6">
    <location>
        <begin position="211"/>
        <end position="234"/>
    </location>
</feature>
<feature type="transmembrane region" description="Helical" evidence="6">
    <location>
        <begin position="46"/>
        <end position="69"/>
    </location>
</feature>
<dbReference type="InterPro" id="IPR011701">
    <property type="entry name" value="MFS"/>
</dbReference>
<dbReference type="PANTHER" id="PTHR43124">
    <property type="entry name" value="PURINE EFFLUX PUMP PBUE"/>
    <property type="match status" value="1"/>
</dbReference>
<keyword evidence="2" id="KW-1003">Cell membrane</keyword>
<dbReference type="OrthoDB" id="7841035at2"/>
<dbReference type="AlphaFoldDB" id="A0A364NZE0"/>
<feature type="transmembrane region" description="Helical" evidence="6">
    <location>
        <begin position="159"/>
        <end position="178"/>
    </location>
</feature>
<dbReference type="EMBL" id="PGTO01000004">
    <property type="protein sequence ID" value="RAU22444.1"/>
    <property type="molecule type" value="Genomic_DNA"/>
</dbReference>